<sequence>MPIRIDGETVIAETPRLTMKIERDRIVSLRANGKEWLAESLPLLTFLYANDKEETYCSRETRAEQLTDQAVDLVWDGLAGQANIRVETHDEDIWVTPCAVTTRLGFKALRLNLGGLIADTELIIPTFQGVRIGQDCPYLRKERLPWPYVWEAGIIFAENKEGICFYAWTEDTEDRYKALHLDRETKSVRLGLETENNAPFYDKKEAGGHTWKLSVSPNGWLAGAERYADWLERTWKLRDIREQRASWLESITYALSWCHNDISLLDAIASRIDPSKTLIHFPGWRTDGYDRNYPNYEVNDDVRPFLRRAKELGFHTMLHFNVFSISANHPLFRLFSDYQYRDAESMALMAWYTGTDNNSFSTCPQHPMLERYAEQDVLLSYTHTGLTRWRNEITKRVMRILQEEDADCVFLDQTNGLPNIFNSMVEGRTTIRGIQLLLSDLLRLRPGLIIGGEGLNEVTMRHQAVTQLHLFKSHRESVPGLEKYAYRVCDILYRGHTKLIAYCNNDGHDEASELRIRVHEKLGGIPSMTLNDRPATDLTEPNEAVRDLFERANTWRPMPFV</sequence>
<organism evidence="2 3">
    <name type="scientific">Cohnella soli</name>
    <dbReference type="NCBI Taxonomy" id="425005"/>
    <lineage>
        <taxon>Bacteria</taxon>
        <taxon>Bacillati</taxon>
        <taxon>Bacillota</taxon>
        <taxon>Bacilli</taxon>
        <taxon>Bacillales</taxon>
        <taxon>Paenibacillaceae</taxon>
        <taxon>Cohnella</taxon>
    </lineage>
</organism>
<dbReference type="RefSeq" id="WP_378128583.1">
    <property type="nucleotide sequence ID" value="NZ_JBHSMI010000002.1"/>
</dbReference>
<accession>A0ABW0HJ38</accession>
<evidence type="ECO:0000259" key="1">
    <source>
        <dbReference type="Pfam" id="PF19773"/>
    </source>
</evidence>
<reference evidence="3" key="1">
    <citation type="journal article" date="2019" name="Int. J. Syst. Evol. Microbiol.">
        <title>The Global Catalogue of Microorganisms (GCM) 10K type strain sequencing project: providing services to taxonomists for standard genome sequencing and annotation.</title>
        <authorList>
            <consortium name="The Broad Institute Genomics Platform"/>
            <consortium name="The Broad Institute Genome Sequencing Center for Infectious Disease"/>
            <person name="Wu L."/>
            <person name="Ma J."/>
        </authorList>
    </citation>
    <scope>NUCLEOTIDE SEQUENCE [LARGE SCALE GENOMIC DNA]</scope>
    <source>
        <strain evidence="3">CGMCC 1.18575</strain>
    </source>
</reference>
<dbReference type="Proteomes" id="UP001596113">
    <property type="component" value="Unassembled WGS sequence"/>
</dbReference>
<comment type="caution">
    <text evidence="2">The sequence shown here is derived from an EMBL/GenBank/DDBJ whole genome shotgun (WGS) entry which is preliminary data.</text>
</comment>
<gene>
    <name evidence="2" type="ORF">ACFPOF_00610</name>
</gene>
<evidence type="ECO:0000313" key="3">
    <source>
        <dbReference type="Proteomes" id="UP001596113"/>
    </source>
</evidence>
<keyword evidence="3" id="KW-1185">Reference proteome</keyword>
<protein>
    <submittedName>
        <fullName evidence="2">DUF6259 domain-containing protein</fullName>
    </submittedName>
</protein>
<dbReference type="Pfam" id="PF19773">
    <property type="entry name" value="DUF6259"/>
    <property type="match status" value="1"/>
</dbReference>
<proteinExistence type="predicted"/>
<dbReference type="EMBL" id="JBHSMI010000002">
    <property type="protein sequence ID" value="MFC5401226.1"/>
    <property type="molecule type" value="Genomic_DNA"/>
</dbReference>
<feature type="domain" description="DUF6259" evidence="1">
    <location>
        <begin position="213"/>
        <end position="414"/>
    </location>
</feature>
<name>A0ABW0HJ38_9BACL</name>
<evidence type="ECO:0000313" key="2">
    <source>
        <dbReference type="EMBL" id="MFC5401226.1"/>
    </source>
</evidence>
<dbReference type="InterPro" id="IPR046226">
    <property type="entry name" value="DUF6259"/>
</dbReference>